<dbReference type="InterPro" id="IPR007219">
    <property type="entry name" value="XnlR_reg_dom"/>
</dbReference>
<feature type="region of interest" description="Disordered" evidence="3">
    <location>
        <begin position="467"/>
        <end position="490"/>
    </location>
</feature>
<sequence>MAYAQNNHKVAIPKIDRPPPPPKGPDRNREDRVTRACKTCRKRKVKCSGDIPRCLDCQISGLKCIYEQARRDRLKEATDLNHTFVALFAELSAKLSEEDRRRIQDVIHTAEDDMMQPHPTPSARSLGKRVRGSSFNSSSPDSKSPVKENGEAQVTASVGSNEDLDFLDEDLLRTRQSRETGYFGQNSEVQWLRTFQRQVQSQDTEPCGLPYGPPGASKNAAEERSEALHQRRERSYTSTRHITDATFYLDSDSIELDIIVNPYELPTPGIAEHLLNCYMSTVHSSFPILPSSFEDQVRRFIESLMENRPFQVPDRWRALLNLTFAVGAKYSHLIGADWQGDERDHLMYMTRASHLLGMHNTVMLISNPDLSLVQATAILSLYFLVIGRVSRAWLMVGISIRLGLALGLHLRNEDPNADETTKEMLLRTWWSLHSIECLVSTVTGRPPVIANEDCTVPLPKILPGDLRYTSEGFQRPSKRKSRQSLETNSYPISSHDAGQYLIGTISISLLTQKVLTQLYAPRTAVHSWQEIQVKIKGLLSDLEGWAAESLSEHHMQGSPKQSRIAREQLLLWMSYWSTKILITRPCLCRTERRIKNESGKSAHFNSEMAETCIKSARALTALFPDEPDIDFIYGKAPWWNTVHIIMQCTAVLLLEVAYQGGKTEKNSDQITRDIQKMINCLRTMQDNDPVAGRAYQVVQKILHNTDPALHAKTEELLQQGSTNHQTADGKASEHLGSLYQQQPGPGWAPGESFNGLISVDDHQHHVSEQATGQDQIPGPSSSYDPSMHPSFPTAPFHVPSTFSNPFNNSWDEGLPVVDMHNLWPMFNYSNYPEDLGDMNLLDLYMEPQQSHEIGETSKG</sequence>
<dbReference type="SMART" id="SM00906">
    <property type="entry name" value="Fungal_trans"/>
    <property type="match status" value="1"/>
</dbReference>
<feature type="domain" description="Zn(2)-C6 fungal-type" evidence="4">
    <location>
        <begin position="36"/>
        <end position="66"/>
    </location>
</feature>
<feature type="compositionally biased region" description="Polar residues" evidence="3">
    <location>
        <begin position="768"/>
        <end position="784"/>
    </location>
</feature>
<dbReference type="CDD" id="cd00067">
    <property type="entry name" value="GAL4"/>
    <property type="match status" value="1"/>
</dbReference>
<dbReference type="EMBL" id="JYNV01000284">
    <property type="protein sequence ID" value="KZM20197.1"/>
    <property type="molecule type" value="Genomic_DNA"/>
</dbReference>
<dbReference type="Pfam" id="PF00172">
    <property type="entry name" value="Zn_clus"/>
    <property type="match status" value="1"/>
</dbReference>
<dbReference type="CDD" id="cd12148">
    <property type="entry name" value="fungal_TF_MHR"/>
    <property type="match status" value="1"/>
</dbReference>
<feature type="compositionally biased region" description="Basic and acidic residues" evidence="3">
    <location>
        <begin position="220"/>
        <end position="235"/>
    </location>
</feature>
<keyword evidence="6" id="KW-1185">Reference proteome</keyword>
<dbReference type="InterPro" id="IPR001138">
    <property type="entry name" value="Zn2Cys6_DnaBD"/>
</dbReference>
<evidence type="ECO:0000259" key="4">
    <source>
        <dbReference type="PROSITE" id="PS50048"/>
    </source>
</evidence>
<feature type="compositionally biased region" description="Low complexity" evidence="3">
    <location>
        <begin position="133"/>
        <end position="143"/>
    </location>
</feature>
<gene>
    <name evidence="5" type="ORF">ST47_g8682</name>
</gene>
<dbReference type="InterPro" id="IPR036864">
    <property type="entry name" value="Zn2-C6_fun-type_DNA-bd_sf"/>
</dbReference>
<feature type="region of interest" description="Disordered" evidence="3">
    <location>
        <begin position="108"/>
        <end position="160"/>
    </location>
</feature>
<dbReference type="Proteomes" id="UP000076837">
    <property type="component" value="Unassembled WGS sequence"/>
</dbReference>
<dbReference type="PANTHER" id="PTHR47654">
    <property type="entry name" value="ZN(II)2CYS6 TRANSCRIPTION FACTOR (EUROFUNG)-RELATED"/>
    <property type="match status" value="1"/>
</dbReference>
<keyword evidence="1" id="KW-0479">Metal-binding</keyword>
<dbReference type="SMART" id="SM00066">
    <property type="entry name" value="GAL4"/>
    <property type="match status" value="1"/>
</dbReference>
<dbReference type="GO" id="GO:0006351">
    <property type="term" value="P:DNA-templated transcription"/>
    <property type="evidence" value="ECO:0007669"/>
    <property type="project" value="InterPro"/>
</dbReference>
<evidence type="ECO:0000313" key="6">
    <source>
        <dbReference type="Proteomes" id="UP000076837"/>
    </source>
</evidence>
<evidence type="ECO:0000256" key="1">
    <source>
        <dbReference type="ARBA" id="ARBA00022723"/>
    </source>
</evidence>
<dbReference type="GO" id="GO:0008270">
    <property type="term" value="F:zinc ion binding"/>
    <property type="evidence" value="ECO:0007669"/>
    <property type="project" value="InterPro"/>
</dbReference>
<evidence type="ECO:0000256" key="2">
    <source>
        <dbReference type="ARBA" id="ARBA00023242"/>
    </source>
</evidence>
<dbReference type="PROSITE" id="PS00463">
    <property type="entry name" value="ZN2_CY6_FUNGAL_1"/>
    <property type="match status" value="1"/>
</dbReference>
<dbReference type="PROSITE" id="PS50048">
    <property type="entry name" value="ZN2_CY6_FUNGAL_2"/>
    <property type="match status" value="1"/>
</dbReference>
<feature type="region of interest" description="Disordered" evidence="3">
    <location>
        <begin position="203"/>
        <end position="235"/>
    </location>
</feature>
<dbReference type="GO" id="GO:0000981">
    <property type="term" value="F:DNA-binding transcription factor activity, RNA polymerase II-specific"/>
    <property type="evidence" value="ECO:0007669"/>
    <property type="project" value="InterPro"/>
</dbReference>
<feature type="region of interest" description="Disordered" evidence="3">
    <location>
        <begin position="736"/>
        <end position="788"/>
    </location>
</feature>
<dbReference type="GO" id="GO:0003677">
    <property type="term" value="F:DNA binding"/>
    <property type="evidence" value="ECO:0007669"/>
    <property type="project" value="InterPro"/>
</dbReference>
<dbReference type="SUPFAM" id="SSF57701">
    <property type="entry name" value="Zn2/Cys6 DNA-binding domain"/>
    <property type="match status" value="1"/>
</dbReference>
<comment type="caution">
    <text evidence="5">The sequence shown here is derived from an EMBL/GenBank/DDBJ whole genome shotgun (WGS) entry which is preliminary data.</text>
</comment>
<dbReference type="Pfam" id="PF04082">
    <property type="entry name" value="Fungal_trans"/>
    <property type="match status" value="1"/>
</dbReference>
<protein>
    <submittedName>
        <fullName evidence="5">DNA binding</fullName>
    </submittedName>
</protein>
<dbReference type="InterPro" id="IPR053230">
    <property type="entry name" value="Trans_reg_galc"/>
</dbReference>
<reference evidence="5 6" key="1">
    <citation type="journal article" date="2016" name="Sci. Rep.">
        <title>Draft genome sequencing and secretome analysis of fungal phytopathogen Ascochyta rabiei provides insight into the necrotrophic effector repertoire.</title>
        <authorList>
            <person name="Verma S."/>
            <person name="Gazara R.K."/>
            <person name="Nizam S."/>
            <person name="Parween S."/>
            <person name="Chattopadhyay D."/>
            <person name="Verma P.K."/>
        </authorList>
    </citation>
    <scope>NUCLEOTIDE SEQUENCE [LARGE SCALE GENOMIC DNA]</scope>
    <source>
        <strain evidence="5 6">ArDII</strain>
    </source>
</reference>
<proteinExistence type="predicted"/>
<feature type="region of interest" description="Disordered" evidence="3">
    <location>
        <begin position="1"/>
        <end position="31"/>
    </location>
</feature>
<dbReference type="AlphaFoldDB" id="A0A162YS60"/>
<accession>A0A162YS60</accession>
<organism evidence="5 6">
    <name type="scientific">Didymella rabiei</name>
    <name type="common">Chickpea ascochyta blight fungus</name>
    <name type="synonym">Mycosphaerella rabiei</name>
    <dbReference type="NCBI Taxonomy" id="5454"/>
    <lineage>
        <taxon>Eukaryota</taxon>
        <taxon>Fungi</taxon>
        <taxon>Dikarya</taxon>
        <taxon>Ascomycota</taxon>
        <taxon>Pezizomycotina</taxon>
        <taxon>Dothideomycetes</taxon>
        <taxon>Pleosporomycetidae</taxon>
        <taxon>Pleosporales</taxon>
        <taxon>Pleosporineae</taxon>
        <taxon>Didymellaceae</taxon>
        <taxon>Ascochyta</taxon>
    </lineage>
</organism>
<dbReference type="PANTHER" id="PTHR47654:SF5">
    <property type="entry name" value="TRANSCRIPTION FACTOR DOMAIN-CONTAINING PROTEIN"/>
    <property type="match status" value="1"/>
</dbReference>
<keyword evidence="2" id="KW-0539">Nucleus</keyword>
<evidence type="ECO:0000256" key="3">
    <source>
        <dbReference type="SAM" id="MobiDB-lite"/>
    </source>
</evidence>
<dbReference type="Gene3D" id="4.10.240.10">
    <property type="entry name" value="Zn(2)-C6 fungal-type DNA-binding domain"/>
    <property type="match status" value="1"/>
</dbReference>
<evidence type="ECO:0000313" key="5">
    <source>
        <dbReference type="EMBL" id="KZM20197.1"/>
    </source>
</evidence>
<name>A0A162YS60_DIDRA</name>